<organism evidence="1 2">
    <name type="scientific">Pseudogracilibacillus auburnensis</name>
    <dbReference type="NCBI Taxonomy" id="1494959"/>
    <lineage>
        <taxon>Bacteria</taxon>
        <taxon>Bacillati</taxon>
        <taxon>Bacillota</taxon>
        <taxon>Bacilli</taxon>
        <taxon>Bacillales</taxon>
        <taxon>Bacillaceae</taxon>
        <taxon>Pseudogracilibacillus</taxon>
    </lineage>
</organism>
<protein>
    <recommendedName>
        <fullName evidence="3">Ethanolamine utilization protein</fullName>
    </recommendedName>
</protein>
<evidence type="ECO:0000313" key="2">
    <source>
        <dbReference type="Proteomes" id="UP000247978"/>
    </source>
</evidence>
<dbReference type="AlphaFoldDB" id="A0A2V3VZU9"/>
<comment type="caution">
    <text evidence="1">The sequence shown here is derived from an EMBL/GenBank/DDBJ whole genome shotgun (WGS) entry which is preliminary data.</text>
</comment>
<dbReference type="EMBL" id="QJJQ01000010">
    <property type="protein sequence ID" value="PXW85525.1"/>
    <property type="molecule type" value="Genomic_DNA"/>
</dbReference>
<sequence length="244" mass="28245">MRDYISSLVYQTLNDYIKKERNPSHILVLLSNGREHSKDVWEHIETLANRFHVSLLVSEQEQEQVATLDVHDCFILEKITKEDIDLFSQNMDLLYCPVISHGFLAKLSLLLDDSQSIWVTLQLALEGKEVLLGHDIIQQSRRMMFWQRPSIEKKAQSYVKELRKAGIHFCSMKQALKVISARIKVAYDRKPLVLAKHVEEVAKSGKQAIFVPKNSIITPMAKDVARELHIVIKEKNDEEKRDDL</sequence>
<gene>
    <name evidence="1" type="ORF">DFR56_11024</name>
</gene>
<dbReference type="RefSeq" id="WP_110395994.1">
    <property type="nucleotide sequence ID" value="NZ_JBHUHB010000001.1"/>
</dbReference>
<accession>A0A2V3VZU9</accession>
<name>A0A2V3VZU9_9BACI</name>
<evidence type="ECO:0000313" key="1">
    <source>
        <dbReference type="EMBL" id="PXW85525.1"/>
    </source>
</evidence>
<evidence type="ECO:0008006" key="3">
    <source>
        <dbReference type="Google" id="ProtNLM"/>
    </source>
</evidence>
<proteinExistence type="predicted"/>
<reference evidence="1 2" key="1">
    <citation type="submission" date="2018-05" db="EMBL/GenBank/DDBJ databases">
        <title>Genomic Encyclopedia of Type Strains, Phase IV (KMG-IV): sequencing the most valuable type-strain genomes for metagenomic binning, comparative biology and taxonomic classification.</title>
        <authorList>
            <person name="Goeker M."/>
        </authorList>
    </citation>
    <scope>NUCLEOTIDE SEQUENCE [LARGE SCALE GENOMIC DNA]</scope>
    <source>
        <strain evidence="1 2">DSM 28556</strain>
    </source>
</reference>
<dbReference type="OrthoDB" id="2830705at2"/>
<keyword evidence="2" id="KW-1185">Reference proteome</keyword>
<dbReference type="Proteomes" id="UP000247978">
    <property type="component" value="Unassembled WGS sequence"/>
</dbReference>